<evidence type="ECO:0000256" key="1">
    <source>
        <dbReference type="SAM" id="MobiDB-lite"/>
    </source>
</evidence>
<dbReference type="Proteomes" id="UP000020218">
    <property type="component" value="Unassembled WGS sequence"/>
</dbReference>
<organism evidence="2 3">
    <name type="scientific">Candidatus Accumulibacter adjunctus</name>
    <dbReference type="NCBI Taxonomy" id="1454001"/>
    <lineage>
        <taxon>Bacteria</taxon>
        <taxon>Pseudomonadati</taxon>
        <taxon>Pseudomonadota</taxon>
        <taxon>Betaproteobacteria</taxon>
        <taxon>Candidatus Accumulibacter</taxon>
    </lineage>
</organism>
<gene>
    <name evidence="2" type="ORF">AW08_01251</name>
</gene>
<evidence type="ECO:0000313" key="3">
    <source>
        <dbReference type="Proteomes" id="UP000020218"/>
    </source>
</evidence>
<dbReference type="STRING" id="1454001.AW08_01251"/>
<protein>
    <submittedName>
        <fullName evidence="2">Uncharacterized protein</fullName>
    </submittedName>
</protein>
<sequence length="43" mass="4512">MKLNSAPIAPKASGVIPKNEFGPPISSTYSVPLMKKIPLCANT</sequence>
<reference evidence="2" key="1">
    <citation type="submission" date="2014-02" db="EMBL/GenBank/DDBJ databases">
        <title>Expanding our view of genomic diversity in Candidatus Accumulibacter clades.</title>
        <authorList>
            <person name="Skennerton C.T."/>
            <person name="Barr J.J."/>
            <person name="Slater F.R."/>
            <person name="Bond P.L."/>
            <person name="Tyson G.W."/>
        </authorList>
    </citation>
    <scope>NUCLEOTIDE SEQUENCE [LARGE SCALE GENOMIC DNA]</scope>
</reference>
<comment type="caution">
    <text evidence="2">The sequence shown here is derived from an EMBL/GenBank/DDBJ whole genome shotgun (WGS) entry which is preliminary data.</text>
</comment>
<name>A0A011PQ91_9PROT</name>
<accession>A0A011PQ91</accession>
<keyword evidence="3" id="KW-1185">Reference proteome</keyword>
<dbReference type="AlphaFoldDB" id="A0A011PQ91"/>
<proteinExistence type="predicted"/>
<dbReference type="EMBL" id="JFAX01000005">
    <property type="protein sequence ID" value="EXI68469.1"/>
    <property type="molecule type" value="Genomic_DNA"/>
</dbReference>
<evidence type="ECO:0000313" key="2">
    <source>
        <dbReference type="EMBL" id="EXI68469.1"/>
    </source>
</evidence>
<feature type="region of interest" description="Disordered" evidence="1">
    <location>
        <begin position="1"/>
        <end position="26"/>
    </location>
</feature>